<dbReference type="AlphaFoldDB" id="A0A183HVB3"/>
<evidence type="ECO:0000313" key="1">
    <source>
        <dbReference type="EMBL" id="VDO76368.1"/>
    </source>
</evidence>
<accession>A0A183HVB3</accession>
<proteinExistence type="predicted"/>
<name>A0A183HVB3_9BILA</name>
<dbReference type="Proteomes" id="UP000267606">
    <property type="component" value="Unassembled WGS sequence"/>
</dbReference>
<protein>
    <submittedName>
        <fullName evidence="3">ROTUNDIFOLIA like 8</fullName>
    </submittedName>
</protein>
<dbReference type="EMBL" id="UZAJ01016487">
    <property type="protein sequence ID" value="VDO76368.1"/>
    <property type="molecule type" value="Genomic_DNA"/>
</dbReference>
<organism evidence="3">
    <name type="scientific">Onchocerca flexuosa</name>
    <dbReference type="NCBI Taxonomy" id="387005"/>
    <lineage>
        <taxon>Eukaryota</taxon>
        <taxon>Metazoa</taxon>
        <taxon>Ecdysozoa</taxon>
        <taxon>Nematoda</taxon>
        <taxon>Chromadorea</taxon>
        <taxon>Rhabditida</taxon>
        <taxon>Spirurina</taxon>
        <taxon>Spiruromorpha</taxon>
        <taxon>Filarioidea</taxon>
        <taxon>Onchocercidae</taxon>
        <taxon>Onchocerca</taxon>
    </lineage>
</organism>
<gene>
    <name evidence="1" type="ORF">OFLC_LOCUS11428</name>
</gene>
<keyword evidence="2" id="KW-1185">Reference proteome</keyword>
<dbReference type="WBParaSite" id="OFLC_0001142501-mRNA-1">
    <property type="protein sequence ID" value="OFLC_0001142501-mRNA-1"/>
    <property type="gene ID" value="OFLC_0001142501"/>
</dbReference>
<evidence type="ECO:0000313" key="2">
    <source>
        <dbReference type="Proteomes" id="UP000267606"/>
    </source>
</evidence>
<sequence length="37" mass="4253">MIKRYGRGMKQKCCAMLNHVKTDSCSKLELIAYCICI</sequence>
<evidence type="ECO:0000313" key="3">
    <source>
        <dbReference type="WBParaSite" id="OFLC_0001142501-mRNA-1"/>
    </source>
</evidence>
<reference evidence="3" key="1">
    <citation type="submission" date="2016-06" db="UniProtKB">
        <authorList>
            <consortium name="WormBaseParasite"/>
        </authorList>
    </citation>
    <scope>IDENTIFICATION</scope>
</reference>
<reference evidence="1 2" key="2">
    <citation type="submission" date="2018-11" db="EMBL/GenBank/DDBJ databases">
        <authorList>
            <consortium name="Pathogen Informatics"/>
        </authorList>
    </citation>
    <scope>NUCLEOTIDE SEQUENCE [LARGE SCALE GENOMIC DNA]</scope>
</reference>